<proteinExistence type="predicted"/>
<dbReference type="Proteomes" id="UP001188597">
    <property type="component" value="Unassembled WGS sequence"/>
</dbReference>
<accession>A0AA88UZY0</accession>
<protein>
    <submittedName>
        <fullName evidence="1">Uncharacterized protein</fullName>
    </submittedName>
</protein>
<feature type="non-terminal residue" evidence="1">
    <location>
        <position position="1"/>
    </location>
</feature>
<keyword evidence="2" id="KW-1185">Reference proteome</keyword>
<name>A0AA88UZY0_9ASTE</name>
<evidence type="ECO:0000313" key="2">
    <source>
        <dbReference type="Proteomes" id="UP001188597"/>
    </source>
</evidence>
<comment type="caution">
    <text evidence="1">The sequence shown here is derived from an EMBL/GenBank/DDBJ whole genome shotgun (WGS) entry which is preliminary data.</text>
</comment>
<dbReference type="EMBL" id="JAVXUP010003365">
    <property type="protein sequence ID" value="KAK2999196.1"/>
    <property type="molecule type" value="Genomic_DNA"/>
</dbReference>
<sequence>GKIRYLQERLKVRQEMGWGGFLADLEMVHMGVARVAHPVDWTTSEGLTIALFLRVVLAVEVEGLNASLLLEHVRANLRGI</sequence>
<gene>
    <name evidence="1" type="ORF">RJ639_023306</name>
</gene>
<evidence type="ECO:0000313" key="1">
    <source>
        <dbReference type="EMBL" id="KAK2999196.1"/>
    </source>
</evidence>
<reference evidence="1" key="1">
    <citation type="submission" date="2022-12" db="EMBL/GenBank/DDBJ databases">
        <title>Draft genome assemblies for two species of Escallonia (Escalloniales).</title>
        <authorList>
            <person name="Chanderbali A."/>
            <person name="Dervinis C."/>
            <person name="Anghel I."/>
            <person name="Soltis D."/>
            <person name="Soltis P."/>
            <person name="Zapata F."/>
        </authorList>
    </citation>
    <scope>NUCLEOTIDE SEQUENCE</scope>
    <source>
        <strain evidence="1">UCBG64.0493</strain>
        <tissue evidence="1">Leaf</tissue>
    </source>
</reference>
<organism evidence="1 2">
    <name type="scientific">Escallonia herrerae</name>
    <dbReference type="NCBI Taxonomy" id="1293975"/>
    <lineage>
        <taxon>Eukaryota</taxon>
        <taxon>Viridiplantae</taxon>
        <taxon>Streptophyta</taxon>
        <taxon>Embryophyta</taxon>
        <taxon>Tracheophyta</taxon>
        <taxon>Spermatophyta</taxon>
        <taxon>Magnoliopsida</taxon>
        <taxon>eudicotyledons</taxon>
        <taxon>Gunneridae</taxon>
        <taxon>Pentapetalae</taxon>
        <taxon>asterids</taxon>
        <taxon>campanulids</taxon>
        <taxon>Escalloniales</taxon>
        <taxon>Escalloniaceae</taxon>
        <taxon>Escallonia</taxon>
    </lineage>
</organism>
<dbReference type="AlphaFoldDB" id="A0AA88UZY0"/>